<evidence type="ECO:0000256" key="1">
    <source>
        <dbReference type="SAM" id="SignalP"/>
    </source>
</evidence>
<evidence type="ECO:0000259" key="2">
    <source>
        <dbReference type="Pfam" id="PF13628"/>
    </source>
</evidence>
<dbReference type="STRING" id="280332.CQ12_02620"/>
<dbReference type="Gene3D" id="1.20.1260.10">
    <property type="match status" value="1"/>
</dbReference>
<feature type="chain" id="PRO_5006442961" description="DUF4142 domain-containing protein" evidence="1">
    <location>
        <begin position="20"/>
        <end position="182"/>
    </location>
</feature>
<gene>
    <name evidence="3" type="ORF">CQ12_02620</name>
</gene>
<dbReference type="Proteomes" id="UP000050863">
    <property type="component" value="Unassembled WGS sequence"/>
</dbReference>
<dbReference type="EMBL" id="LLXZ01000120">
    <property type="protein sequence ID" value="KRR06040.1"/>
    <property type="molecule type" value="Genomic_DNA"/>
</dbReference>
<accession>A0A0R3LDY8</accession>
<name>A0A0R3LDY8_9BRAD</name>
<organism evidence="3 4">
    <name type="scientific">Bradyrhizobium jicamae</name>
    <dbReference type="NCBI Taxonomy" id="280332"/>
    <lineage>
        <taxon>Bacteria</taxon>
        <taxon>Pseudomonadati</taxon>
        <taxon>Pseudomonadota</taxon>
        <taxon>Alphaproteobacteria</taxon>
        <taxon>Hyphomicrobiales</taxon>
        <taxon>Nitrobacteraceae</taxon>
        <taxon>Bradyrhizobium</taxon>
    </lineage>
</organism>
<reference evidence="3 4" key="1">
    <citation type="submission" date="2014-03" db="EMBL/GenBank/DDBJ databases">
        <title>Bradyrhizobium valentinum sp. nov., isolated from effective nodules of Lupinus mariae-josephae, a lupine endemic of basic-lime soils in Eastern Spain.</title>
        <authorList>
            <person name="Duran D."/>
            <person name="Rey L."/>
            <person name="Navarro A."/>
            <person name="Busquets A."/>
            <person name="Imperial J."/>
            <person name="Ruiz-Argueso T."/>
        </authorList>
    </citation>
    <scope>NUCLEOTIDE SEQUENCE [LARGE SCALE GENOMIC DNA]</scope>
    <source>
        <strain evidence="3 4">PAC68</strain>
    </source>
</reference>
<keyword evidence="1" id="KW-0732">Signal</keyword>
<evidence type="ECO:0000313" key="4">
    <source>
        <dbReference type="Proteomes" id="UP000050863"/>
    </source>
</evidence>
<dbReference type="AlphaFoldDB" id="A0A0R3LDY8"/>
<feature type="domain" description="DUF4142" evidence="2">
    <location>
        <begin position="38"/>
        <end position="173"/>
    </location>
</feature>
<feature type="signal peptide" evidence="1">
    <location>
        <begin position="1"/>
        <end position="19"/>
    </location>
</feature>
<keyword evidence="4" id="KW-1185">Reference proteome</keyword>
<dbReference type="RefSeq" id="WP_057837026.1">
    <property type="nucleotide sequence ID" value="NZ_LLXZ01000120.1"/>
</dbReference>
<dbReference type="Pfam" id="PF13628">
    <property type="entry name" value="DUF4142"/>
    <property type="match status" value="1"/>
</dbReference>
<dbReference type="InterPro" id="IPR025419">
    <property type="entry name" value="DUF4142"/>
</dbReference>
<dbReference type="PANTHER" id="PTHR38593">
    <property type="entry name" value="BLR2558 PROTEIN"/>
    <property type="match status" value="1"/>
</dbReference>
<comment type="caution">
    <text evidence="3">The sequence shown here is derived from an EMBL/GenBank/DDBJ whole genome shotgun (WGS) entry which is preliminary data.</text>
</comment>
<sequence>MKYLAPCLAVILLATPAMAQSIGEKTGVNSTLGITPATDDFVKQVAISDMFEIQSSQLAQERGNAAEKTFAAAMIKDHEKTSNELKSMVSGGDLKVALPTQLDSTHQSKIDKLKSLKGGDFSSRYQIQQVSGHKDAVSLFERYAKGGDHPKLKEWTEKMLPTLRHHLQMAQELAAGNTVGKR</sequence>
<dbReference type="OrthoDB" id="9101320at2"/>
<protein>
    <recommendedName>
        <fullName evidence="2">DUF4142 domain-containing protein</fullName>
    </recommendedName>
</protein>
<dbReference type="InterPro" id="IPR012347">
    <property type="entry name" value="Ferritin-like"/>
</dbReference>
<dbReference type="PANTHER" id="PTHR38593:SF1">
    <property type="entry name" value="BLR2558 PROTEIN"/>
    <property type="match status" value="1"/>
</dbReference>
<evidence type="ECO:0000313" key="3">
    <source>
        <dbReference type="EMBL" id="KRR06040.1"/>
    </source>
</evidence>
<proteinExistence type="predicted"/>